<protein>
    <submittedName>
        <fullName evidence="9">Uncharacterized protein</fullName>
    </submittedName>
</protein>
<keyword evidence="3" id="KW-0963">Cytoplasm</keyword>
<dbReference type="GO" id="GO:0099536">
    <property type="term" value="P:synaptic signaling"/>
    <property type="evidence" value="ECO:0007669"/>
    <property type="project" value="TreeGrafter"/>
</dbReference>
<evidence type="ECO:0000256" key="4">
    <source>
        <dbReference type="ARBA" id="ARBA00022837"/>
    </source>
</evidence>
<reference evidence="9" key="1">
    <citation type="submission" date="2023-07" db="EMBL/GenBank/DDBJ databases">
        <title>Chromosome-level genome assembly of Artemia franciscana.</title>
        <authorList>
            <person name="Jo E."/>
        </authorList>
    </citation>
    <scope>NUCLEOTIDE SEQUENCE</scope>
    <source>
        <tissue evidence="9">Whole body</tissue>
    </source>
</reference>
<evidence type="ECO:0000256" key="3">
    <source>
        <dbReference type="ARBA" id="ARBA00022490"/>
    </source>
</evidence>
<feature type="region of interest" description="Disordered" evidence="7">
    <location>
        <begin position="53"/>
        <end position="111"/>
    </location>
</feature>
<sequence>RADPRMAVAINIVAGGPMDCGDLHAFITSYSGIHSNSYNIIQSSCLVIIGDENSDRSESEAERAMKEKQDKEERKKMEEEDKSKKSDEEKIEKDVDFDKEDSEKEYEPAERADPRMAVAINIVAGGPMDCGDLHAFITSYSGIHSNSYNIIQSSCLVIIGDENSDRSESEAERAMKEKQDKEERKKMEEEDKSKKSDEEKIEKDVDFDKEDSEKEYEPAEANEVTSVDVTVIVTLCAVSFAILVLVGFLVPFWVKTKSHEDQCQRDDNMLQLLVLQPGVRKVEEKAPSLKSLMTDPDTVIAADTFCSKATDLKNREADLCNPNIGIYSTIHKDDERRIFDHVIEEIKQKSKDAAVQLENYSANQNTAGDSTTSLQFTPSMSNLETPQSTRVGEDVHARQELYASRLAQLIAAIDQIHKEELESMIRKLEEETASLQAEYEILRGHQSPSLSLSSTSDANQSLNRIVLTTYIEREMLAEAQILRQPKARLEARMNILKEDNKQLRAQLARLRKPLDKSNLETPQSTRVGEDVHARQELYASRLAQLIAAIDQIHKEELESMIR</sequence>
<keyword evidence="5" id="KW-0206">Cytoskeleton</keyword>
<evidence type="ECO:0000256" key="5">
    <source>
        <dbReference type="ARBA" id="ARBA00023212"/>
    </source>
</evidence>
<dbReference type="Proteomes" id="UP001187531">
    <property type="component" value="Unassembled WGS sequence"/>
</dbReference>
<keyword evidence="10" id="KW-1185">Reference proteome</keyword>
<evidence type="ECO:0000256" key="6">
    <source>
        <dbReference type="SAM" id="Coils"/>
    </source>
</evidence>
<feature type="non-terminal residue" evidence="9">
    <location>
        <position position="562"/>
    </location>
</feature>
<keyword evidence="8" id="KW-1133">Transmembrane helix</keyword>
<keyword evidence="8" id="KW-0472">Membrane</keyword>
<keyword evidence="4" id="KW-0106">Calcium</keyword>
<evidence type="ECO:0000256" key="1">
    <source>
        <dbReference type="ARBA" id="ARBA00004413"/>
    </source>
</evidence>
<dbReference type="GO" id="GO:0045202">
    <property type="term" value="C:synapse"/>
    <property type="evidence" value="ECO:0007669"/>
    <property type="project" value="GOC"/>
</dbReference>
<evidence type="ECO:0000313" key="9">
    <source>
        <dbReference type="EMBL" id="KAK2702577.1"/>
    </source>
</evidence>
<dbReference type="InterPro" id="IPR050774">
    <property type="entry name" value="KCMF1/Dystrophin"/>
</dbReference>
<feature type="compositionally biased region" description="Basic and acidic residues" evidence="7">
    <location>
        <begin position="163"/>
        <end position="217"/>
    </location>
</feature>
<proteinExistence type="predicted"/>
<dbReference type="EMBL" id="JAVRJZ010000248">
    <property type="protein sequence ID" value="KAK2702577.1"/>
    <property type="molecule type" value="Genomic_DNA"/>
</dbReference>
<feature type="transmembrane region" description="Helical" evidence="8">
    <location>
        <begin position="231"/>
        <end position="254"/>
    </location>
</feature>
<accession>A0AA88HC49</accession>
<feature type="coiled-coil region" evidence="6">
    <location>
        <begin position="486"/>
        <end position="513"/>
    </location>
</feature>
<comment type="subcellular location">
    <subcellularLocation>
        <location evidence="1">Cell membrane</location>
        <topology evidence="1">Peripheral membrane protein</topology>
        <orientation evidence="1">Cytoplasmic side</orientation>
    </subcellularLocation>
    <subcellularLocation>
        <location evidence="2">Cytoplasm</location>
    </subcellularLocation>
</comment>
<evidence type="ECO:0000256" key="7">
    <source>
        <dbReference type="SAM" id="MobiDB-lite"/>
    </source>
</evidence>
<feature type="coiled-coil region" evidence="6">
    <location>
        <begin position="411"/>
        <end position="445"/>
    </location>
</feature>
<dbReference type="GO" id="GO:0005886">
    <property type="term" value="C:plasma membrane"/>
    <property type="evidence" value="ECO:0007669"/>
    <property type="project" value="TreeGrafter"/>
</dbReference>
<comment type="caution">
    <text evidence="9">The sequence shown here is derived from an EMBL/GenBank/DDBJ whole genome shotgun (WGS) entry which is preliminary data.</text>
</comment>
<keyword evidence="8" id="KW-0812">Transmembrane</keyword>
<keyword evidence="6" id="KW-0175">Coiled coil</keyword>
<feature type="region of interest" description="Disordered" evidence="7">
    <location>
        <begin position="163"/>
        <end position="221"/>
    </location>
</feature>
<dbReference type="PANTHER" id="PTHR12268">
    <property type="entry name" value="E3 UBIQUITIN-PROTEIN LIGASE KCMF1"/>
    <property type="match status" value="1"/>
</dbReference>
<evidence type="ECO:0000313" key="10">
    <source>
        <dbReference type="Proteomes" id="UP001187531"/>
    </source>
</evidence>
<evidence type="ECO:0000256" key="8">
    <source>
        <dbReference type="SAM" id="Phobius"/>
    </source>
</evidence>
<dbReference type="AlphaFoldDB" id="A0AA88HC49"/>
<organism evidence="9 10">
    <name type="scientific">Artemia franciscana</name>
    <name type="common">Brine shrimp</name>
    <name type="synonym">Artemia sanfranciscana</name>
    <dbReference type="NCBI Taxonomy" id="6661"/>
    <lineage>
        <taxon>Eukaryota</taxon>
        <taxon>Metazoa</taxon>
        <taxon>Ecdysozoa</taxon>
        <taxon>Arthropoda</taxon>
        <taxon>Crustacea</taxon>
        <taxon>Branchiopoda</taxon>
        <taxon>Anostraca</taxon>
        <taxon>Artemiidae</taxon>
        <taxon>Artemia</taxon>
    </lineage>
</organism>
<dbReference type="PANTHER" id="PTHR12268:SF14">
    <property type="entry name" value="DYSTROPHIN-1"/>
    <property type="match status" value="1"/>
</dbReference>
<gene>
    <name evidence="9" type="ORF">QYM36_018814</name>
</gene>
<name>A0AA88HC49_ARTSF</name>
<evidence type="ECO:0000256" key="2">
    <source>
        <dbReference type="ARBA" id="ARBA00004496"/>
    </source>
</evidence>